<dbReference type="Pfam" id="PF00106">
    <property type="entry name" value="adh_short"/>
    <property type="match status" value="1"/>
</dbReference>
<comment type="similarity">
    <text evidence="1 3">Belongs to the short-chain dehydrogenases/reductases (SDR) family.</text>
</comment>
<keyword evidence="5" id="KW-1185">Reference proteome</keyword>
<evidence type="ECO:0000313" key="4">
    <source>
        <dbReference type="EMBL" id="MFD2920102.1"/>
    </source>
</evidence>
<dbReference type="InterPro" id="IPR002347">
    <property type="entry name" value="SDR_fam"/>
</dbReference>
<dbReference type="InterPro" id="IPR036291">
    <property type="entry name" value="NAD(P)-bd_dom_sf"/>
</dbReference>
<gene>
    <name evidence="4" type="ORF">ACFS6H_10305</name>
</gene>
<dbReference type="PANTHER" id="PTHR42901">
    <property type="entry name" value="ALCOHOL DEHYDROGENASE"/>
    <property type="match status" value="1"/>
</dbReference>
<dbReference type="Gene3D" id="3.40.50.720">
    <property type="entry name" value="NAD(P)-binding Rossmann-like Domain"/>
    <property type="match status" value="1"/>
</dbReference>
<dbReference type="PRINTS" id="PR00080">
    <property type="entry name" value="SDRFAMILY"/>
</dbReference>
<accession>A0ABW6A7I4</accession>
<proteinExistence type="inferred from homology"/>
<dbReference type="PANTHER" id="PTHR42901:SF1">
    <property type="entry name" value="ALCOHOL DEHYDROGENASE"/>
    <property type="match status" value="1"/>
</dbReference>
<sequence>MPITFITGATSGFGKAAAEKFAANGHALIINGRREDRLQALSNKLQEQYHVAVLPLVFDVRDQQAVFNAVQGLSAEWQQIDILVNNAGLAAGRDFFNEADLNDWNTMVDTNIKGFMYVAQAVSKLMVPLKKGHIINIGSIAGKQVYEKGNVYCATKHAVDALNQAMRIDLLRHNIRVTAIHPGAAETEFSLVRLKGDAKAASEVYTGMKALTAEDIAETIYWTTTLPPHVCVNDMIVTCVQQADAFYYNRV</sequence>
<dbReference type="Proteomes" id="UP001597511">
    <property type="component" value="Unassembled WGS sequence"/>
</dbReference>
<dbReference type="EMBL" id="JBHUOZ010000003">
    <property type="protein sequence ID" value="MFD2920102.1"/>
    <property type="molecule type" value="Genomic_DNA"/>
</dbReference>
<protein>
    <submittedName>
        <fullName evidence="4">SDR family NAD(P)-dependent oxidoreductase</fullName>
    </submittedName>
</protein>
<dbReference type="SUPFAM" id="SSF51735">
    <property type="entry name" value="NAD(P)-binding Rossmann-fold domains"/>
    <property type="match status" value="1"/>
</dbReference>
<evidence type="ECO:0000256" key="1">
    <source>
        <dbReference type="ARBA" id="ARBA00006484"/>
    </source>
</evidence>
<evidence type="ECO:0000313" key="5">
    <source>
        <dbReference type="Proteomes" id="UP001597511"/>
    </source>
</evidence>
<evidence type="ECO:0000256" key="3">
    <source>
        <dbReference type="RuleBase" id="RU000363"/>
    </source>
</evidence>
<reference evidence="5" key="1">
    <citation type="journal article" date="2019" name="Int. J. Syst. Evol. Microbiol.">
        <title>The Global Catalogue of Microorganisms (GCM) 10K type strain sequencing project: providing services to taxonomists for standard genome sequencing and annotation.</title>
        <authorList>
            <consortium name="The Broad Institute Genomics Platform"/>
            <consortium name="The Broad Institute Genome Sequencing Center for Infectious Disease"/>
            <person name="Wu L."/>
            <person name="Ma J."/>
        </authorList>
    </citation>
    <scope>NUCLEOTIDE SEQUENCE [LARGE SCALE GENOMIC DNA]</scope>
    <source>
        <strain evidence="5">KCTC 23299</strain>
    </source>
</reference>
<keyword evidence="2" id="KW-0560">Oxidoreductase</keyword>
<dbReference type="PROSITE" id="PS00061">
    <property type="entry name" value="ADH_SHORT"/>
    <property type="match status" value="1"/>
</dbReference>
<organism evidence="4 5">
    <name type="scientific">Terrimonas rubra</name>
    <dbReference type="NCBI Taxonomy" id="1035890"/>
    <lineage>
        <taxon>Bacteria</taxon>
        <taxon>Pseudomonadati</taxon>
        <taxon>Bacteroidota</taxon>
        <taxon>Chitinophagia</taxon>
        <taxon>Chitinophagales</taxon>
        <taxon>Chitinophagaceae</taxon>
        <taxon>Terrimonas</taxon>
    </lineage>
</organism>
<name>A0ABW6A7I4_9BACT</name>
<dbReference type="PRINTS" id="PR00081">
    <property type="entry name" value="GDHRDH"/>
</dbReference>
<dbReference type="InterPro" id="IPR020904">
    <property type="entry name" value="Sc_DH/Rdtase_CS"/>
</dbReference>
<evidence type="ECO:0000256" key="2">
    <source>
        <dbReference type="ARBA" id="ARBA00023002"/>
    </source>
</evidence>
<dbReference type="RefSeq" id="WP_386097996.1">
    <property type="nucleotide sequence ID" value="NZ_JBHUOZ010000003.1"/>
</dbReference>
<comment type="caution">
    <text evidence="4">The sequence shown here is derived from an EMBL/GenBank/DDBJ whole genome shotgun (WGS) entry which is preliminary data.</text>
</comment>